<keyword evidence="3" id="KW-1185">Reference proteome</keyword>
<feature type="region of interest" description="Disordered" evidence="1">
    <location>
        <begin position="1"/>
        <end position="28"/>
    </location>
</feature>
<sequence length="57" mass="6117">ALQGLMRGHTVNTSHASGPTSTVPINPPLTSASTIPFVSIINHRSLTSDSPSFFRRR</sequence>
<dbReference type="Proteomes" id="UP000606786">
    <property type="component" value="Unassembled WGS sequence"/>
</dbReference>
<evidence type="ECO:0000313" key="2">
    <source>
        <dbReference type="EMBL" id="CAD7004502.1"/>
    </source>
</evidence>
<evidence type="ECO:0000256" key="1">
    <source>
        <dbReference type="SAM" id="MobiDB-lite"/>
    </source>
</evidence>
<feature type="non-terminal residue" evidence="2">
    <location>
        <position position="1"/>
    </location>
</feature>
<evidence type="ECO:0000313" key="3">
    <source>
        <dbReference type="Proteomes" id="UP000606786"/>
    </source>
</evidence>
<name>A0A811UZ02_CERCA</name>
<feature type="compositionally biased region" description="Polar residues" evidence="1">
    <location>
        <begin position="10"/>
        <end position="28"/>
    </location>
</feature>
<comment type="caution">
    <text evidence="2">The sequence shown here is derived from an EMBL/GenBank/DDBJ whole genome shotgun (WGS) entry which is preliminary data.</text>
</comment>
<reference evidence="2" key="1">
    <citation type="submission" date="2020-11" db="EMBL/GenBank/DDBJ databases">
        <authorList>
            <person name="Whitehead M."/>
        </authorList>
    </citation>
    <scope>NUCLEOTIDE SEQUENCE</scope>
    <source>
        <strain evidence="2">EGII</strain>
    </source>
</reference>
<accession>A0A811UZ02</accession>
<organism evidence="2 3">
    <name type="scientific">Ceratitis capitata</name>
    <name type="common">Mediterranean fruit fly</name>
    <name type="synonym">Tephritis capitata</name>
    <dbReference type="NCBI Taxonomy" id="7213"/>
    <lineage>
        <taxon>Eukaryota</taxon>
        <taxon>Metazoa</taxon>
        <taxon>Ecdysozoa</taxon>
        <taxon>Arthropoda</taxon>
        <taxon>Hexapoda</taxon>
        <taxon>Insecta</taxon>
        <taxon>Pterygota</taxon>
        <taxon>Neoptera</taxon>
        <taxon>Endopterygota</taxon>
        <taxon>Diptera</taxon>
        <taxon>Brachycera</taxon>
        <taxon>Muscomorpha</taxon>
        <taxon>Tephritoidea</taxon>
        <taxon>Tephritidae</taxon>
        <taxon>Ceratitis</taxon>
        <taxon>Ceratitis</taxon>
    </lineage>
</organism>
<dbReference type="AlphaFoldDB" id="A0A811UZ02"/>
<gene>
    <name evidence="2" type="ORF">CCAP1982_LOCUS12901</name>
</gene>
<dbReference type="EMBL" id="CAJHJT010000034">
    <property type="protein sequence ID" value="CAD7004502.1"/>
    <property type="molecule type" value="Genomic_DNA"/>
</dbReference>
<proteinExistence type="predicted"/>
<protein>
    <submittedName>
        <fullName evidence="2">(Mediterranean fruit fly) hypothetical protein</fullName>
    </submittedName>
</protein>